<feature type="transmembrane region" description="Helical" evidence="2">
    <location>
        <begin position="52"/>
        <end position="74"/>
    </location>
</feature>
<sequence length="125" mass="14022">MQKEGRKLISGGSGIWKLGLHYKEMGPAWPLGRWPFVRERNFTAKRASARVVLGWVTSWEVLMLHLFFGNSFFARSSGRSRARRTLIREAHLRRIRHSKGGAPLRGDGPRKASRAAAPSPADACL</sequence>
<protein>
    <submittedName>
        <fullName evidence="3">Uncharacterized protein</fullName>
    </submittedName>
</protein>
<dbReference type="Proteomes" id="UP001341840">
    <property type="component" value="Unassembled WGS sequence"/>
</dbReference>
<evidence type="ECO:0000256" key="2">
    <source>
        <dbReference type="SAM" id="Phobius"/>
    </source>
</evidence>
<keyword evidence="4" id="KW-1185">Reference proteome</keyword>
<comment type="caution">
    <text evidence="3">The sequence shown here is derived from an EMBL/GenBank/DDBJ whole genome shotgun (WGS) entry which is preliminary data.</text>
</comment>
<name>A0ABU6YFX2_9FABA</name>
<dbReference type="EMBL" id="JASCZI010241851">
    <property type="protein sequence ID" value="MED6207708.1"/>
    <property type="molecule type" value="Genomic_DNA"/>
</dbReference>
<proteinExistence type="predicted"/>
<evidence type="ECO:0000313" key="3">
    <source>
        <dbReference type="EMBL" id="MED6207708.1"/>
    </source>
</evidence>
<feature type="compositionally biased region" description="Low complexity" evidence="1">
    <location>
        <begin position="114"/>
        <end position="125"/>
    </location>
</feature>
<keyword evidence="2" id="KW-0812">Transmembrane</keyword>
<evidence type="ECO:0000256" key="1">
    <source>
        <dbReference type="SAM" id="MobiDB-lite"/>
    </source>
</evidence>
<evidence type="ECO:0000313" key="4">
    <source>
        <dbReference type="Proteomes" id="UP001341840"/>
    </source>
</evidence>
<keyword evidence="2" id="KW-1133">Transmembrane helix</keyword>
<organism evidence="3 4">
    <name type="scientific">Stylosanthes scabra</name>
    <dbReference type="NCBI Taxonomy" id="79078"/>
    <lineage>
        <taxon>Eukaryota</taxon>
        <taxon>Viridiplantae</taxon>
        <taxon>Streptophyta</taxon>
        <taxon>Embryophyta</taxon>
        <taxon>Tracheophyta</taxon>
        <taxon>Spermatophyta</taxon>
        <taxon>Magnoliopsida</taxon>
        <taxon>eudicotyledons</taxon>
        <taxon>Gunneridae</taxon>
        <taxon>Pentapetalae</taxon>
        <taxon>rosids</taxon>
        <taxon>fabids</taxon>
        <taxon>Fabales</taxon>
        <taxon>Fabaceae</taxon>
        <taxon>Papilionoideae</taxon>
        <taxon>50 kb inversion clade</taxon>
        <taxon>dalbergioids sensu lato</taxon>
        <taxon>Dalbergieae</taxon>
        <taxon>Pterocarpus clade</taxon>
        <taxon>Stylosanthes</taxon>
    </lineage>
</organism>
<feature type="region of interest" description="Disordered" evidence="1">
    <location>
        <begin position="95"/>
        <end position="125"/>
    </location>
</feature>
<gene>
    <name evidence="3" type="ORF">PIB30_038174</name>
</gene>
<keyword evidence="2" id="KW-0472">Membrane</keyword>
<accession>A0ABU6YFX2</accession>
<reference evidence="3 4" key="1">
    <citation type="journal article" date="2023" name="Plants (Basel)">
        <title>Bridging the Gap: Combining Genomics and Transcriptomics Approaches to Understand Stylosanthes scabra, an Orphan Legume from the Brazilian Caatinga.</title>
        <authorList>
            <person name="Ferreira-Neto J.R.C."/>
            <person name="da Silva M.D."/>
            <person name="Binneck E."/>
            <person name="de Melo N.F."/>
            <person name="da Silva R.H."/>
            <person name="de Melo A.L.T.M."/>
            <person name="Pandolfi V."/>
            <person name="Bustamante F.O."/>
            <person name="Brasileiro-Vidal A.C."/>
            <person name="Benko-Iseppon A.M."/>
        </authorList>
    </citation>
    <scope>NUCLEOTIDE SEQUENCE [LARGE SCALE GENOMIC DNA]</scope>
    <source>
        <tissue evidence="3">Leaves</tissue>
    </source>
</reference>